<keyword evidence="1" id="KW-0812">Transmembrane</keyword>
<feature type="transmembrane region" description="Helical" evidence="1">
    <location>
        <begin position="20"/>
        <end position="43"/>
    </location>
</feature>
<gene>
    <name evidence="2" type="ORF">Mia14_1005</name>
</gene>
<reference evidence="2 3" key="1">
    <citation type="journal article" date="2017" name="Nat. Commun.">
        <title>'ARMAN' archaea depend on association with euryarchaeal host in culture and in situ.</title>
        <authorList>
            <person name="Golyshina O."/>
            <person name="Toshchakov S."/>
            <person name="Makarova K."/>
            <person name="Gavrilov S."/>
            <person name="Korzhenkov A."/>
            <person name="La Cono V."/>
            <person name="Arcadi E."/>
            <person name="Nechitaylo T."/>
            <person name="Ferrer M."/>
            <person name="Kublanov I."/>
            <person name="Wolf Y."/>
            <person name="Yakimov M."/>
            <person name="Golyshin P."/>
            <person name="Slesarev A."/>
            <person name="Kozyavkin S."/>
        </authorList>
    </citation>
    <scope>NUCLEOTIDE SEQUENCE [LARGE SCALE GENOMIC DNA]</scope>
    <source>
        <strain evidence="2 3">Mia14</strain>
    </source>
</reference>
<feature type="transmembrane region" description="Helical" evidence="1">
    <location>
        <begin position="55"/>
        <end position="72"/>
    </location>
</feature>
<organism evidence="2 3">
    <name type="scientific">Candidatus Mancarchaeum acidiphilum</name>
    <dbReference type="NCBI Taxonomy" id="1920749"/>
    <lineage>
        <taxon>Archaea</taxon>
        <taxon>Candidatus Micrarchaeota</taxon>
        <taxon>Candidatus Mancarchaeum</taxon>
    </lineage>
</organism>
<protein>
    <submittedName>
        <fullName evidence="2">Membrane protein</fullName>
    </submittedName>
</protein>
<dbReference type="AlphaFoldDB" id="A0A218NP67"/>
<dbReference type="KEGG" id="marh:Mia14_1005"/>
<keyword evidence="3" id="KW-1185">Reference proteome</keyword>
<name>A0A218NP67_9ARCH</name>
<dbReference type="Proteomes" id="UP000197679">
    <property type="component" value="Chromosome"/>
</dbReference>
<evidence type="ECO:0000313" key="3">
    <source>
        <dbReference type="Proteomes" id="UP000197679"/>
    </source>
</evidence>
<evidence type="ECO:0000256" key="1">
    <source>
        <dbReference type="SAM" id="Phobius"/>
    </source>
</evidence>
<dbReference type="EMBL" id="CP019964">
    <property type="protein sequence ID" value="ASI14272.1"/>
    <property type="molecule type" value="Genomic_DNA"/>
</dbReference>
<accession>A0A218NP67</accession>
<evidence type="ECO:0000313" key="2">
    <source>
        <dbReference type="EMBL" id="ASI14272.1"/>
    </source>
</evidence>
<proteinExistence type="predicted"/>
<keyword evidence="1" id="KW-1133">Transmembrane helix</keyword>
<keyword evidence="1" id="KW-0472">Membrane</keyword>
<sequence length="95" mass="10631">MDCLIFIMESVKPKPKSNPVLIAGFGWIAAGIVMIYTGYLIYLDRITSSNFREDIAFGLLLMIIGVLILALRSKINKIVEEKTAEANLKKQQLKS</sequence>